<feature type="compositionally biased region" description="Low complexity" evidence="6">
    <location>
        <begin position="465"/>
        <end position="486"/>
    </location>
</feature>
<evidence type="ECO:0000256" key="4">
    <source>
        <dbReference type="ARBA" id="ARBA00022737"/>
    </source>
</evidence>
<comment type="caution">
    <text evidence="7">The sequence shown here is derived from an EMBL/GenBank/DDBJ whole genome shotgun (WGS) entry which is preliminary data.</text>
</comment>
<dbReference type="Proteomes" id="UP000383932">
    <property type="component" value="Unassembled WGS sequence"/>
</dbReference>
<dbReference type="SUPFAM" id="SSF48371">
    <property type="entry name" value="ARM repeat"/>
    <property type="match status" value="1"/>
</dbReference>
<feature type="compositionally biased region" description="Pro residues" evidence="6">
    <location>
        <begin position="720"/>
        <end position="736"/>
    </location>
</feature>
<feature type="region of interest" description="Disordered" evidence="6">
    <location>
        <begin position="456"/>
        <end position="618"/>
    </location>
</feature>
<reference evidence="7 8" key="1">
    <citation type="journal article" date="2019" name="Fungal Biol. Biotechnol.">
        <title>Draft genome sequence of fastidious pathogen Ceratobasidium theobromae, which causes vascular-streak dieback in Theobroma cacao.</title>
        <authorList>
            <person name="Ali S.S."/>
            <person name="Asman A."/>
            <person name="Shao J."/>
            <person name="Firmansyah A.P."/>
            <person name="Susilo A.W."/>
            <person name="Rosmana A."/>
            <person name="McMahon P."/>
            <person name="Junaid M."/>
            <person name="Guest D."/>
            <person name="Kheng T.Y."/>
            <person name="Meinhardt L.W."/>
            <person name="Bailey B.A."/>
        </authorList>
    </citation>
    <scope>NUCLEOTIDE SEQUENCE [LARGE SCALE GENOMIC DNA]</scope>
    <source>
        <strain evidence="7 8">CT2</strain>
    </source>
</reference>
<evidence type="ECO:0000256" key="6">
    <source>
        <dbReference type="SAM" id="MobiDB-lite"/>
    </source>
</evidence>
<dbReference type="InterPro" id="IPR038739">
    <property type="entry name" value="ARMC8/Vid28"/>
</dbReference>
<organism evidence="7 8">
    <name type="scientific">Ceratobasidium theobromae</name>
    <dbReference type="NCBI Taxonomy" id="1582974"/>
    <lineage>
        <taxon>Eukaryota</taxon>
        <taxon>Fungi</taxon>
        <taxon>Dikarya</taxon>
        <taxon>Basidiomycota</taxon>
        <taxon>Agaricomycotina</taxon>
        <taxon>Agaricomycetes</taxon>
        <taxon>Cantharellales</taxon>
        <taxon>Ceratobasidiaceae</taxon>
        <taxon>Ceratobasidium</taxon>
    </lineage>
</organism>
<dbReference type="Gene3D" id="1.25.10.10">
    <property type="entry name" value="Leucine-rich Repeat Variant"/>
    <property type="match status" value="2"/>
</dbReference>
<feature type="compositionally biased region" description="Polar residues" evidence="6">
    <location>
        <begin position="755"/>
        <end position="770"/>
    </location>
</feature>
<feature type="compositionally biased region" description="Polar residues" evidence="6">
    <location>
        <begin position="282"/>
        <end position="296"/>
    </location>
</feature>
<dbReference type="AlphaFoldDB" id="A0A5N5QA65"/>
<keyword evidence="3" id="KW-0963">Cytoplasm</keyword>
<evidence type="ECO:0000256" key="2">
    <source>
        <dbReference type="ARBA" id="ARBA00004496"/>
    </source>
</evidence>
<sequence length="1119" mass="118998">MVDAHTTLETLRSIKNTIIGNPTAKKNLASDGTVSVLEWINASDRISEPIFEEIRIEAAHIVATQAYGPPEALVAVLEAQAPQALITALKHARYHNVPRLAVALTRALRAIISAAAETISPIRWHFQRNAAHPARLEARLVLEDTFSPDALGVVLPYLRHPEPDVRRNIAIMIARGLVIDPHRTRITEYEGRAAIWSLIGMLGGDDRNKSAAAYALAEISRDNDTMSRILTDRIPLNALSSVTKLTLTGSGWGDTDPSTSNGTTERGRLSVQIPGPEPGSLLSMSRPSPTPSQFSRGDSVIDQGKDEHTRVLDILCKFLPSRDGDLREAACLCLSTILRRPPAPSRDPIHAMVMWLNLAFEEFAPAPDSSFRISTPDPPAHPNPKTQWMQKCRWKPNEIGGGEVARRVVGACYIIADFVNDREDLLGYVLHAGTLHRAVRALLVLPPVPIPPGKVSPALSGRWGPGSSSSPSSGVPSVTTTTATPAPLNPNPPSGLARTRQASNATRNPGHFISPNPPIGFAPVPEPVSNMRTRGAGATPPPVPAAGPSSATGPTSPAPAPVSPPPPIIPATSGSPPSPVQRRLSFAELARRASESGGEAFTRRAPSAARRTSSAGVTTPVVSEIRTGAGTPVTGISTTTAVSPSLGAGTAASDPPSATAIASTRARSDNIMAVDSEAGRDGGAGSEDVTMASTSADPMQNTDILMSNTGTPTSARLTPAPTPIPVPVPVPAPVPTPAARRRKKPPPDPALGPYTFSSSTPTPAESTLSTLPPAPESPLRAALLVLLASLAMHSDEPRRLLGEAGALGGIVPPGRRIGVAVSAMKPGEIEGVTGVLGALGSPDPEVRWAGVMVARALGRSMSGRTGLYDSGIGRAAFEMLMHGEPDRRVLVAVMRVCCNLLNQYSPMREMFIRDGGMKKLAELYEAEEQTIRVLSLWAFRNSLFRATSDEKRSIMATLGWTRLDRALEEPPGELLEQALGIVRNISATEPDAEWLVTLLSPSKVIEAAERTLGSDESASSASLFALAHIAFIPRARSHIIGRRRILEFICASLAHGEVQIRAAAALCVAQMAGCMPRRLKEMKEVRIDERLKVMKARETDEDVRDNVSRALAMFESRET</sequence>
<proteinExistence type="predicted"/>
<dbReference type="PANTHER" id="PTHR15651:SF7">
    <property type="entry name" value="ARMADILLO REPEAT-CONTAINING PROTEIN 8"/>
    <property type="match status" value="1"/>
</dbReference>
<evidence type="ECO:0000256" key="3">
    <source>
        <dbReference type="ARBA" id="ARBA00022490"/>
    </source>
</evidence>
<evidence type="ECO:0000313" key="8">
    <source>
        <dbReference type="Proteomes" id="UP000383932"/>
    </source>
</evidence>
<accession>A0A5N5QA65</accession>
<name>A0A5N5QA65_9AGAM</name>
<feature type="region of interest" description="Disordered" evidence="6">
    <location>
        <begin position="249"/>
        <end position="303"/>
    </location>
</feature>
<dbReference type="GO" id="GO:0043161">
    <property type="term" value="P:proteasome-mediated ubiquitin-dependent protein catabolic process"/>
    <property type="evidence" value="ECO:0007669"/>
    <property type="project" value="TreeGrafter"/>
</dbReference>
<feature type="compositionally biased region" description="Pro residues" evidence="6">
    <location>
        <begin position="556"/>
        <end position="569"/>
    </location>
</feature>
<dbReference type="InterPro" id="IPR016024">
    <property type="entry name" value="ARM-type_fold"/>
</dbReference>
<dbReference type="EMBL" id="SSOP01000497">
    <property type="protein sequence ID" value="KAB5588296.1"/>
    <property type="molecule type" value="Genomic_DNA"/>
</dbReference>
<comment type="subcellular location">
    <subcellularLocation>
        <location evidence="2">Cytoplasm</location>
    </subcellularLocation>
    <subcellularLocation>
        <location evidence="1">Nucleus</location>
    </subcellularLocation>
</comment>
<gene>
    <name evidence="7" type="ORF">CTheo_8260</name>
</gene>
<feature type="compositionally biased region" description="Pro residues" evidence="6">
    <location>
        <begin position="515"/>
        <end position="526"/>
    </location>
</feature>
<keyword evidence="4" id="KW-0677">Repeat</keyword>
<feature type="region of interest" description="Disordered" evidence="6">
    <location>
        <begin position="646"/>
        <end position="774"/>
    </location>
</feature>
<keyword evidence="5" id="KW-0539">Nucleus</keyword>
<dbReference type="GO" id="GO:0005634">
    <property type="term" value="C:nucleus"/>
    <property type="evidence" value="ECO:0007669"/>
    <property type="project" value="UniProtKB-SubCell"/>
</dbReference>
<keyword evidence="8" id="KW-1185">Reference proteome</keyword>
<protein>
    <submittedName>
        <fullName evidence="7">Armadillo repeat protein</fullName>
    </submittedName>
</protein>
<feature type="compositionally biased region" description="Low complexity" evidence="6">
    <location>
        <begin position="603"/>
        <end position="615"/>
    </location>
</feature>
<dbReference type="GO" id="GO:0034657">
    <property type="term" value="C:GID complex"/>
    <property type="evidence" value="ECO:0007669"/>
    <property type="project" value="TreeGrafter"/>
</dbReference>
<feature type="compositionally biased region" description="Polar residues" evidence="6">
    <location>
        <begin position="691"/>
        <end position="716"/>
    </location>
</feature>
<evidence type="ECO:0000313" key="7">
    <source>
        <dbReference type="EMBL" id="KAB5588296.1"/>
    </source>
</evidence>
<dbReference type="GO" id="GO:0005737">
    <property type="term" value="C:cytoplasm"/>
    <property type="evidence" value="ECO:0007669"/>
    <property type="project" value="UniProtKB-SubCell"/>
</dbReference>
<evidence type="ECO:0000256" key="1">
    <source>
        <dbReference type="ARBA" id="ARBA00004123"/>
    </source>
</evidence>
<dbReference type="InterPro" id="IPR011989">
    <property type="entry name" value="ARM-like"/>
</dbReference>
<feature type="compositionally biased region" description="Low complexity" evidence="6">
    <location>
        <begin position="546"/>
        <end position="555"/>
    </location>
</feature>
<evidence type="ECO:0000256" key="5">
    <source>
        <dbReference type="ARBA" id="ARBA00023242"/>
    </source>
</evidence>
<dbReference type="PANTHER" id="PTHR15651">
    <property type="entry name" value="ARMADILLO REPEAT-CONTAINING PROTEIN 8"/>
    <property type="match status" value="1"/>
</dbReference>
<dbReference type="OrthoDB" id="5559898at2759"/>